<evidence type="ECO:0000313" key="2">
    <source>
        <dbReference type="EMBL" id="OGG14039.1"/>
    </source>
</evidence>
<reference evidence="2 3" key="1">
    <citation type="journal article" date="2016" name="Nat. Commun.">
        <title>Thousands of microbial genomes shed light on interconnected biogeochemical processes in an aquifer system.</title>
        <authorList>
            <person name="Anantharaman K."/>
            <person name="Brown C.T."/>
            <person name="Hug L.A."/>
            <person name="Sharon I."/>
            <person name="Castelle C.J."/>
            <person name="Probst A.J."/>
            <person name="Thomas B.C."/>
            <person name="Singh A."/>
            <person name="Wilkins M.J."/>
            <person name="Karaoz U."/>
            <person name="Brodie E.L."/>
            <person name="Williams K.H."/>
            <person name="Hubbard S.S."/>
            <person name="Banfield J.F."/>
        </authorList>
    </citation>
    <scope>NUCLEOTIDE SEQUENCE [LARGE SCALE GENOMIC DNA]</scope>
</reference>
<feature type="domain" description="PIN" evidence="1">
    <location>
        <begin position="2"/>
        <end position="111"/>
    </location>
</feature>
<dbReference type="EMBL" id="MFJL01000029">
    <property type="protein sequence ID" value="OGG14039.1"/>
    <property type="molecule type" value="Genomic_DNA"/>
</dbReference>
<accession>A0A1F5ZNH9</accession>
<dbReference type="PANTHER" id="PTHR34610:SF4">
    <property type="entry name" value="SLL8027 PROTEIN"/>
    <property type="match status" value="1"/>
</dbReference>
<dbReference type="InterPro" id="IPR002850">
    <property type="entry name" value="PIN_toxin-like"/>
</dbReference>
<dbReference type="Proteomes" id="UP000176923">
    <property type="component" value="Unassembled WGS sequence"/>
</dbReference>
<proteinExistence type="predicted"/>
<comment type="caution">
    <text evidence="2">The sequence shown here is derived from an EMBL/GenBank/DDBJ whole genome shotgun (WGS) entry which is preliminary data.</text>
</comment>
<dbReference type="AlphaFoldDB" id="A0A1F5ZNH9"/>
<evidence type="ECO:0000313" key="3">
    <source>
        <dbReference type="Proteomes" id="UP000176923"/>
    </source>
</evidence>
<dbReference type="InterPro" id="IPR029060">
    <property type="entry name" value="PIN-like_dom_sf"/>
</dbReference>
<protein>
    <submittedName>
        <fullName evidence="2">Putative toxin-antitoxin system toxin component, PIN family</fullName>
    </submittedName>
</protein>
<dbReference type="SUPFAM" id="SSF88723">
    <property type="entry name" value="PIN domain-like"/>
    <property type="match status" value="1"/>
</dbReference>
<dbReference type="PANTHER" id="PTHR34610">
    <property type="entry name" value="SSL7007 PROTEIN"/>
    <property type="match status" value="1"/>
</dbReference>
<dbReference type="Pfam" id="PF13470">
    <property type="entry name" value="PIN_3"/>
    <property type="match status" value="1"/>
</dbReference>
<sequence length="142" mass="16019">MKVFIDASVIIAGILSPNGGSAILFQYIKQDLVVGLTSQTAIDEVLEHTKKIKKNKEEIGEFIAQSAVIVRKRIEKETIRPYSDLVDKEDAYLIAGAILTKCTHLVTLDKKHLLRPDIKQRFLPLRIVSPKEILEEIIRNLS</sequence>
<organism evidence="2 3">
    <name type="scientific">Candidatus Gottesmanbacteria bacterium RIFCSPHIGHO2_02_FULL_39_11</name>
    <dbReference type="NCBI Taxonomy" id="1798382"/>
    <lineage>
        <taxon>Bacteria</taxon>
        <taxon>Candidatus Gottesmaniibacteriota</taxon>
    </lineage>
</organism>
<evidence type="ECO:0000259" key="1">
    <source>
        <dbReference type="Pfam" id="PF13470"/>
    </source>
</evidence>
<dbReference type="InterPro" id="IPR002716">
    <property type="entry name" value="PIN_dom"/>
</dbReference>
<gene>
    <name evidence="2" type="ORF">A3D77_00835</name>
</gene>
<dbReference type="NCBIfam" id="TIGR00305">
    <property type="entry name" value="putative toxin-antitoxin system toxin component, PIN family"/>
    <property type="match status" value="1"/>
</dbReference>
<dbReference type="STRING" id="1798382.A3D77_00835"/>
<name>A0A1F5ZNH9_9BACT</name>